<keyword evidence="1" id="KW-1133">Transmembrane helix</keyword>
<sequence>HVDTPYFGFVALKYTVSTWLFYIFFFMHFILQLTKNGGHQPMLTDVSSFTLRKEKEQIQL</sequence>
<dbReference type="AlphaFoldDB" id="A0A1I3DHE2"/>
<feature type="non-terminal residue" evidence="2">
    <location>
        <position position="1"/>
    </location>
</feature>
<proteinExistence type="predicted"/>
<evidence type="ECO:0000313" key="2">
    <source>
        <dbReference type="EMBL" id="SFH86066.1"/>
    </source>
</evidence>
<evidence type="ECO:0000256" key="1">
    <source>
        <dbReference type="SAM" id="Phobius"/>
    </source>
</evidence>
<evidence type="ECO:0000313" key="3">
    <source>
        <dbReference type="Proteomes" id="UP000198668"/>
    </source>
</evidence>
<gene>
    <name evidence="2" type="ORF">SAMN04489868_1381</name>
</gene>
<keyword evidence="3" id="KW-1185">Reference proteome</keyword>
<dbReference type="Proteomes" id="UP000198668">
    <property type="component" value="Unassembled WGS sequence"/>
</dbReference>
<keyword evidence="1" id="KW-0812">Transmembrane</keyword>
<protein>
    <submittedName>
        <fullName evidence="2">Uncharacterized protein</fullName>
    </submittedName>
</protein>
<dbReference type="EMBL" id="FOQE01000038">
    <property type="protein sequence ID" value="SFH86066.1"/>
    <property type="molecule type" value="Genomic_DNA"/>
</dbReference>
<accession>A0A1I3DHE2</accession>
<keyword evidence="1" id="KW-0472">Membrane</keyword>
<name>A0A1I3DHE2_9LACT</name>
<organism evidence="2 3">
    <name type="scientific">Pisciglobus halotolerans</name>
    <dbReference type="NCBI Taxonomy" id="745365"/>
    <lineage>
        <taxon>Bacteria</taxon>
        <taxon>Bacillati</taxon>
        <taxon>Bacillota</taxon>
        <taxon>Bacilli</taxon>
        <taxon>Lactobacillales</taxon>
        <taxon>Carnobacteriaceae</taxon>
    </lineage>
</organism>
<reference evidence="2 3" key="1">
    <citation type="submission" date="2016-10" db="EMBL/GenBank/DDBJ databases">
        <authorList>
            <person name="de Groot N.N."/>
        </authorList>
    </citation>
    <scope>NUCLEOTIDE SEQUENCE [LARGE SCALE GENOMIC DNA]</scope>
    <source>
        <strain evidence="2 3">DSM 27630</strain>
    </source>
</reference>
<feature type="transmembrane region" description="Helical" evidence="1">
    <location>
        <begin position="6"/>
        <end position="31"/>
    </location>
</feature>